<dbReference type="InterPro" id="IPR052599">
    <property type="entry name" value="SLC43A_AATransporter"/>
</dbReference>
<feature type="compositionally biased region" description="Basic and acidic residues" evidence="7">
    <location>
        <begin position="114"/>
        <end position="145"/>
    </location>
</feature>
<keyword evidence="3" id="KW-0813">Transport</keyword>
<accession>A0A0D3KI54</accession>
<dbReference type="KEGG" id="ehx:EMIHUDRAFT_462448"/>
<comment type="similarity">
    <text evidence="2">Belongs to the SLC43A transporter (TC 2.A.1.44) family.</text>
</comment>
<protein>
    <submittedName>
        <fullName evidence="9">Uncharacterized protein</fullName>
    </submittedName>
</protein>
<proteinExistence type="inferred from homology"/>
<dbReference type="EnsemblProtists" id="EOD35439">
    <property type="protein sequence ID" value="EOD35439"/>
    <property type="gene ID" value="EMIHUDRAFT_462448"/>
</dbReference>
<reference evidence="10" key="1">
    <citation type="journal article" date="2013" name="Nature">
        <title>Pan genome of the phytoplankton Emiliania underpins its global distribution.</title>
        <authorList>
            <person name="Read B.A."/>
            <person name="Kegel J."/>
            <person name="Klute M.J."/>
            <person name="Kuo A."/>
            <person name="Lefebvre S.C."/>
            <person name="Maumus F."/>
            <person name="Mayer C."/>
            <person name="Miller J."/>
            <person name="Monier A."/>
            <person name="Salamov A."/>
            <person name="Young J."/>
            <person name="Aguilar M."/>
            <person name="Claverie J.M."/>
            <person name="Frickenhaus S."/>
            <person name="Gonzalez K."/>
            <person name="Herman E.K."/>
            <person name="Lin Y.C."/>
            <person name="Napier J."/>
            <person name="Ogata H."/>
            <person name="Sarno A.F."/>
            <person name="Shmutz J."/>
            <person name="Schroeder D."/>
            <person name="de Vargas C."/>
            <person name="Verret F."/>
            <person name="von Dassow P."/>
            <person name="Valentin K."/>
            <person name="Van de Peer Y."/>
            <person name="Wheeler G."/>
            <person name="Dacks J.B."/>
            <person name="Delwiche C.F."/>
            <person name="Dyhrman S.T."/>
            <person name="Glockner G."/>
            <person name="John U."/>
            <person name="Richards T."/>
            <person name="Worden A.Z."/>
            <person name="Zhang X."/>
            <person name="Grigoriev I.V."/>
            <person name="Allen A.E."/>
            <person name="Bidle K."/>
            <person name="Borodovsky M."/>
            <person name="Bowler C."/>
            <person name="Brownlee C."/>
            <person name="Cock J.M."/>
            <person name="Elias M."/>
            <person name="Gladyshev V.N."/>
            <person name="Groth M."/>
            <person name="Guda C."/>
            <person name="Hadaegh A."/>
            <person name="Iglesias-Rodriguez M.D."/>
            <person name="Jenkins J."/>
            <person name="Jones B.M."/>
            <person name="Lawson T."/>
            <person name="Leese F."/>
            <person name="Lindquist E."/>
            <person name="Lobanov A."/>
            <person name="Lomsadze A."/>
            <person name="Malik S.B."/>
            <person name="Marsh M.E."/>
            <person name="Mackinder L."/>
            <person name="Mock T."/>
            <person name="Mueller-Roeber B."/>
            <person name="Pagarete A."/>
            <person name="Parker M."/>
            <person name="Probert I."/>
            <person name="Quesneville H."/>
            <person name="Raines C."/>
            <person name="Rensing S.A."/>
            <person name="Riano-Pachon D.M."/>
            <person name="Richier S."/>
            <person name="Rokitta S."/>
            <person name="Shiraiwa Y."/>
            <person name="Soanes D.M."/>
            <person name="van der Giezen M."/>
            <person name="Wahlund T.M."/>
            <person name="Williams B."/>
            <person name="Wilson W."/>
            <person name="Wolfe G."/>
            <person name="Wurch L.L."/>
        </authorList>
    </citation>
    <scope>NUCLEOTIDE SEQUENCE</scope>
</reference>
<evidence type="ECO:0000256" key="8">
    <source>
        <dbReference type="SAM" id="Phobius"/>
    </source>
</evidence>
<dbReference type="Proteomes" id="UP000013827">
    <property type="component" value="Unassembled WGS sequence"/>
</dbReference>
<dbReference type="GO" id="GO:0016020">
    <property type="term" value="C:membrane"/>
    <property type="evidence" value="ECO:0007669"/>
    <property type="project" value="UniProtKB-SubCell"/>
</dbReference>
<evidence type="ECO:0000256" key="1">
    <source>
        <dbReference type="ARBA" id="ARBA00004141"/>
    </source>
</evidence>
<evidence type="ECO:0000313" key="9">
    <source>
        <dbReference type="EnsemblProtists" id="EOD35439"/>
    </source>
</evidence>
<reference evidence="9" key="2">
    <citation type="submission" date="2024-10" db="UniProtKB">
        <authorList>
            <consortium name="EnsemblProtists"/>
        </authorList>
    </citation>
    <scope>IDENTIFICATION</scope>
</reference>
<feature type="transmembrane region" description="Helical" evidence="8">
    <location>
        <begin position="12"/>
        <end position="37"/>
    </location>
</feature>
<dbReference type="PaxDb" id="2903-EOD35439"/>
<comment type="subcellular location">
    <subcellularLocation>
        <location evidence="1">Membrane</location>
        <topology evidence="1">Multi-pass membrane protein</topology>
    </subcellularLocation>
</comment>
<feature type="transmembrane region" description="Helical" evidence="8">
    <location>
        <begin position="172"/>
        <end position="194"/>
    </location>
</feature>
<dbReference type="RefSeq" id="XP_005787868.1">
    <property type="nucleotide sequence ID" value="XM_005787811.1"/>
</dbReference>
<evidence type="ECO:0000256" key="2">
    <source>
        <dbReference type="ARBA" id="ARBA00006595"/>
    </source>
</evidence>
<evidence type="ECO:0000256" key="4">
    <source>
        <dbReference type="ARBA" id="ARBA00022692"/>
    </source>
</evidence>
<name>A0A0D3KI54_EMIH1</name>
<evidence type="ECO:0000256" key="5">
    <source>
        <dbReference type="ARBA" id="ARBA00022989"/>
    </source>
</evidence>
<feature type="transmembrane region" description="Helical" evidence="8">
    <location>
        <begin position="521"/>
        <end position="539"/>
    </location>
</feature>
<dbReference type="PANTHER" id="PTHR20772">
    <property type="entry name" value="PROTEIN FMP42"/>
    <property type="match status" value="1"/>
</dbReference>
<dbReference type="PANTHER" id="PTHR20772:SF2">
    <property type="entry name" value="PROTEIN FMP42"/>
    <property type="match status" value="1"/>
</dbReference>
<feature type="transmembrane region" description="Helical" evidence="8">
    <location>
        <begin position="559"/>
        <end position="582"/>
    </location>
</feature>
<evidence type="ECO:0000256" key="7">
    <source>
        <dbReference type="SAM" id="MobiDB-lite"/>
    </source>
</evidence>
<dbReference type="GeneID" id="17280709"/>
<keyword evidence="10" id="KW-1185">Reference proteome</keyword>
<keyword evidence="4 8" id="KW-0812">Transmembrane</keyword>
<dbReference type="SUPFAM" id="SSF103473">
    <property type="entry name" value="MFS general substrate transporter"/>
    <property type="match status" value="1"/>
</dbReference>
<dbReference type="AlphaFoldDB" id="A0A0D3KI54"/>
<evidence type="ECO:0000256" key="3">
    <source>
        <dbReference type="ARBA" id="ARBA00022448"/>
    </source>
</evidence>
<keyword evidence="5 8" id="KW-1133">Transmembrane helix</keyword>
<dbReference type="HOGENOM" id="CLU_458177_0_0_1"/>
<dbReference type="STRING" id="2903.R1FPW1"/>
<dbReference type="InterPro" id="IPR036259">
    <property type="entry name" value="MFS_trans_sf"/>
</dbReference>
<evidence type="ECO:0000256" key="6">
    <source>
        <dbReference type="ARBA" id="ARBA00023136"/>
    </source>
</evidence>
<keyword evidence="6 8" id="KW-0472">Membrane</keyword>
<feature type="transmembrane region" description="Helical" evidence="8">
    <location>
        <begin position="206"/>
        <end position="227"/>
    </location>
</feature>
<organism evidence="9 10">
    <name type="scientific">Emiliania huxleyi (strain CCMP1516)</name>
    <dbReference type="NCBI Taxonomy" id="280463"/>
    <lineage>
        <taxon>Eukaryota</taxon>
        <taxon>Haptista</taxon>
        <taxon>Haptophyta</taxon>
        <taxon>Prymnesiophyceae</taxon>
        <taxon>Isochrysidales</taxon>
        <taxon>Noelaerhabdaceae</taxon>
        <taxon>Emiliania</taxon>
    </lineage>
</organism>
<feature type="transmembrane region" description="Helical" evidence="8">
    <location>
        <begin position="234"/>
        <end position="255"/>
    </location>
</feature>
<evidence type="ECO:0000313" key="10">
    <source>
        <dbReference type="Proteomes" id="UP000013827"/>
    </source>
</evidence>
<feature type="transmembrane region" description="Helical" evidence="8">
    <location>
        <begin position="267"/>
        <end position="287"/>
    </location>
</feature>
<feature type="region of interest" description="Disordered" evidence="7">
    <location>
        <begin position="114"/>
        <end position="156"/>
    </location>
</feature>
<sequence>MSAAGPQNSIVLWVAVLLAAWCTFAMGGVVFGVSALFPALYAQNYKSSACSARCSASAATSAAAVGSWPATTKRRLAEAGEFLSGSRGTLLEVAASAVLRGRSLHEGSFFDRLSGKAEHSKAEHSPGESKPESRNRHDAPHRRELPPPQPHAHSCSDPCPLGVETKCCDHQFVAFSLAASLAFFLVDAAAAPWGELADRRGGKLTLAWASLLSIAGFAALAGGAYLLDDAIVTAGLLALGCAGPGVFNGAFYGTLELIGTGEPKIRAALTSLNAAAFDGSALVFMLLRVAARAARVGLAAPCLAWAALCAPLCAHGSLLAQPAAAASEQVGMLQAAVEGESKSEVGEDAGDESETKSDVALPLSARWKREEEAARLRKLAVEAVYHLVSNFYLETQIDQLEELFGEPHAEPALPSRTRAGHAEWLSSAFNFAFPLGGLLASVPVASLLERAGEAEYFGIATLLANTFSLCSLSSSRQPQLAAALLFGPVRCLTWACYFQFLSTESRYPPGLSARAMGYNNVVIAIVGAAGPYTLAYLVNERALLGGASMGMGKGRGDSRYLQAKLFLQLCNTLIAIFPCLLWRERRRKQAGAAHSG</sequence>